<proteinExistence type="predicted"/>
<gene>
    <name evidence="1" type="ORF">IRJ16_08975</name>
</gene>
<comment type="caution">
    <text evidence="1">The sequence shown here is derived from an EMBL/GenBank/DDBJ whole genome shotgun (WGS) entry which is preliminary data.</text>
</comment>
<reference evidence="1" key="1">
    <citation type="submission" date="2020-10" db="EMBL/GenBank/DDBJ databases">
        <title>Mucilaginibacter mali sp. nov., isolated from rhizosphere soil of apple orchard.</title>
        <authorList>
            <person name="Lee J.-S."/>
            <person name="Kim H.S."/>
            <person name="Kim J.-S."/>
        </authorList>
    </citation>
    <scope>NUCLEOTIDE SEQUENCE</scope>
    <source>
        <strain evidence="1">KCTC 22746</strain>
    </source>
</reference>
<dbReference type="AlphaFoldDB" id="A0A929KY20"/>
<sequence>MNLQLFISDHLVDLTDSSPIALTFQINNLAEVKNQQGNTSNQFKLPLTQRNRRILGFPDDVAFTNEWPYRQYPAKIVQDGLEIVPNGFAELNGVDNDTASITILSGNVDFFDAIGGKLYEMGDSKSAYGVGQPFKSYEHEWSVANVVASQTKTDGWIWPIVDYGNLTYNQTGQNVIDVRQLRPGFFIKTAIDRMLASVGYTAIGSLMADPLYPKLIAQFSNSKFEHGTDYQNEPDVDGISVTLGDNLVRTTAGEGDDDPMIHWHIRNANALNKQFKAGYVYDSPGELTVSVKLSIPAIYFYGKVTDNESSLVIELVKSHPATGAFDGIASYVVDFSAGYDYYFSVDNGPDKKSFTILKNIVLTHEVELINGDQLAVKYRFEGGDPAEFNMDKNTTWEVRPQVKEVRYGQMIQCERIFPDISQKDLLKDVLLRFGIICQTDANNRQINFASFRDIVGNIPIAKNWSKKCMDQGKSISFKLGNYAQVNRMKCKEDEAILPLGFGDANILVDDKTLPPAADLFESQFAPTLNRPYIGGTIAQIIMNQPGEGSDDFSTGVSPRILVDQKMDLRTKTNRDIKFTDGNAAKDVVVNSWVSVPYFYKPDGEHNLCFGDKPGNGTALLPGLKTRYYPELKKILHRAKKVIRYFLLSPLDILELDLLIPVYLEQDSAYYYINKIDAWQKGKPTKVELVKLE</sequence>
<organism evidence="1 2">
    <name type="scientific">Mucilaginibacter myungsuensis</name>
    <dbReference type="NCBI Taxonomy" id="649104"/>
    <lineage>
        <taxon>Bacteria</taxon>
        <taxon>Pseudomonadati</taxon>
        <taxon>Bacteroidota</taxon>
        <taxon>Sphingobacteriia</taxon>
        <taxon>Sphingobacteriales</taxon>
        <taxon>Sphingobacteriaceae</taxon>
        <taxon>Mucilaginibacter</taxon>
    </lineage>
</organism>
<accession>A0A929KY20</accession>
<dbReference type="EMBL" id="JADFFL010000003">
    <property type="protein sequence ID" value="MBE9662018.1"/>
    <property type="molecule type" value="Genomic_DNA"/>
</dbReference>
<keyword evidence="2" id="KW-1185">Reference proteome</keyword>
<evidence type="ECO:0000313" key="2">
    <source>
        <dbReference type="Proteomes" id="UP000622475"/>
    </source>
</evidence>
<dbReference type="RefSeq" id="WP_194111215.1">
    <property type="nucleotide sequence ID" value="NZ_JADFFL010000003.1"/>
</dbReference>
<protein>
    <submittedName>
        <fullName evidence="1">Uncharacterized protein</fullName>
    </submittedName>
</protein>
<dbReference type="Proteomes" id="UP000622475">
    <property type="component" value="Unassembled WGS sequence"/>
</dbReference>
<evidence type="ECO:0000313" key="1">
    <source>
        <dbReference type="EMBL" id="MBE9662018.1"/>
    </source>
</evidence>
<name>A0A929KY20_9SPHI</name>